<dbReference type="Proteomes" id="UP001197093">
    <property type="component" value="Unassembled WGS sequence"/>
</dbReference>
<dbReference type="PANTHER" id="PTHR35391">
    <property type="entry name" value="C2H2-TYPE DOMAIN-CONTAINING PROTEIN-RELATED"/>
    <property type="match status" value="1"/>
</dbReference>
<sequence length="136" mass="15583">MRNPSLLVQNGTPVVVDTPSITPQDSGLVLPILTYERQGCNKKGVKPLKHGIIYQDGKSPRMLPGEPKLGFNPVRVILREKTEQLIKESRVNYAKLQTVEHNFRVYFIGKVDPDDFKKIVIPAVDYCWESKWRHNN</sequence>
<reference evidence="2" key="1">
    <citation type="submission" date="2023-02" db="EMBL/GenBank/DDBJ databases">
        <authorList>
            <person name="Palmer J.M."/>
        </authorList>
    </citation>
    <scope>NUCLEOTIDE SEQUENCE</scope>
    <source>
        <strain evidence="2">FW57</strain>
    </source>
</reference>
<gene>
    <name evidence="2" type="ORF">NEMBOFW57_005825</name>
</gene>
<accession>A0AAD4EXQ8</accession>
<evidence type="ECO:0000313" key="3">
    <source>
        <dbReference type="Proteomes" id="UP001197093"/>
    </source>
</evidence>
<dbReference type="Pfam" id="PF20233">
    <property type="entry name" value="DUF6590"/>
    <property type="match status" value="1"/>
</dbReference>
<proteinExistence type="predicted"/>
<dbReference type="PANTHER" id="PTHR35391:SF5">
    <property type="entry name" value="DUF6590 DOMAIN-CONTAINING PROTEIN"/>
    <property type="match status" value="1"/>
</dbReference>
<keyword evidence="3" id="KW-1185">Reference proteome</keyword>
<name>A0AAD4EXQ8_9PEZI</name>
<comment type="caution">
    <text evidence="2">The sequence shown here is derived from an EMBL/GenBank/DDBJ whole genome shotgun (WGS) entry which is preliminary data.</text>
</comment>
<dbReference type="InterPro" id="IPR046497">
    <property type="entry name" value="DUF6590"/>
</dbReference>
<protein>
    <recommendedName>
        <fullName evidence="1">DUF6590 domain-containing protein</fullName>
    </recommendedName>
</protein>
<feature type="domain" description="DUF6590" evidence="1">
    <location>
        <begin position="25"/>
        <end position="119"/>
    </location>
</feature>
<evidence type="ECO:0000259" key="1">
    <source>
        <dbReference type="Pfam" id="PF20233"/>
    </source>
</evidence>
<dbReference type="AlphaFoldDB" id="A0AAD4EXQ8"/>
<evidence type="ECO:0000313" key="2">
    <source>
        <dbReference type="EMBL" id="KAG7289454.1"/>
    </source>
</evidence>
<organism evidence="2 3">
    <name type="scientific">Staphylotrichum longicolle</name>
    <dbReference type="NCBI Taxonomy" id="669026"/>
    <lineage>
        <taxon>Eukaryota</taxon>
        <taxon>Fungi</taxon>
        <taxon>Dikarya</taxon>
        <taxon>Ascomycota</taxon>
        <taxon>Pezizomycotina</taxon>
        <taxon>Sordariomycetes</taxon>
        <taxon>Sordariomycetidae</taxon>
        <taxon>Sordariales</taxon>
        <taxon>Chaetomiaceae</taxon>
        <taxon>Staphylotrichum</taxon>
    </lineage>
</organism>
<dbReference type="EMBL" id="JAHCVI010000002">
    <property type="protein sequence ID" value="KAG7289454.1"/>
    <property type="molecule type" value="Genomic_DNA"/>
</dbReference>